<name>A0A2G9UJH8_TELCI</name>
<evidence type="ECO:0000313" key="2">
    <source>
        <dbReference type="EMBL" id="PIO70389.1"/>
    </source>
</evidence>
<feature type="compositionally biased region" description="Basic and acidic residues" evidence="1">
    <location>
        <begin position="35"/>
        <end position="47"/>
    </location>
</feature>
<evidence type="ECO:0000256" key="1">
    <source>
        <dbReference type="SAM" id="MobiDB-lite"/>
    </source>
</evidence>
<protein>
    <submittedName>
        <fullName evidence="2">Uncharacterized protein</fullName>
    </submittedName>
</protein>
<proteinExistence type="predicted"/>
<evidence type="ECO:0000313" key="3">
    <source>
        <dbReference type="Proteomes" id="UP000230423"/>
    </source>
</evidence>
<feature type="compositionally biased region" description="Basic residues" evidence="1">
    <location>
        <begin position="134"/>
        <end position="146"/>
    </location>
</feature>
<reference evidence="2 3" key="1">
    <citation type="submission" date="2015-09" db="EMBL/GenBank/DDBJ databases">
        <title>Draft genome of the parasitic nematode Teladorsagia circumcincta isolate WARC Sus (inbred).</title>
        <authorList>
            <person name="Mitreva M."/>
        </authorList>
    </citation>
    <scope>NUCLEOTIDE SEQUENCE [LARGE SCALE GENOMIC DNA]</scope>
    <source>
        <strain evidence="2 3">S</strain>
    </source>
</reference>
<feature type="region of interest" description="Disordered" evidence="1">
    <location>
        <begin position="35"/>
        <end position="146"/>
    </location>
</feature>
<keyword evidence="3" id="KW-1185">Reference proteome</keyword>
<accession>A0A2G9UJH8</accession>
<dbReference type="EMBL" id="KZ346288">
    <property type="protein sequence ID" value="PIO70389.1"/>
    <property type="molecule type" value="Genomic_DNA"/>
</dbReference>
<dbReference type="OrthoDB" id="5855354at2759"/>
<dbReference type="AlphaFoldDB" id="A0A2G9UJH8"/>
<feature type="compositionally biased region" description="Basic and acidic residues" evidence="1">
    <location>
        <begin position="85"/>
        <end position="104"/>
    </location>
</feature>
<sequence>MRAEYPPTNRLHYTTSNDIRNLALRVGLPVHVTLKRGDKSSAEKNSEAGEDVQDVDNVVDDVSDIVQSEGYSSAHSDLEIDEELSSVHEKHGNEQDQHQEHYFLDEQTVEAKSPSPTSSVKASSSSDDTESRPSRMRRAPRRFVDD</sequence>
<organism evidence="2 3">
    <name type="scientific">Teladorsagia circumcincta</name>
    <name type="common">Brown stomach worm</name>
    <name type="synonym">Ostertagia circumcincta</name>
    <dbReference type="NCBI Taxonomy" id="45464"/>
    <lineage>
        <taxon>Eukaryota</taxon>
        <taxon>Metazoa</taxon>
        <taxon>Ecdysozoa</taxon>
        <taxon>Nematoda</taxon>
        <taxon>Chromadorea</taxon>
        <taxon>Rhabditida</taxon>
        <taxon>Rhabditina</taxon>
        <taxon>Rhabditomorpha</taxon>
        <taxon>Strongyloidea</taxon>
        <taxon>Trichostrongylidae</taxon>
        <taxon>Teladorsagia</taxon>
    </lineage>
</organism>
<feature type="compositionally biased region" description="Acidic residues" evidence="1">
    <location>
        <begin position="48"/>
        <end position="63"/>
    </location>
</feature>
<feature type="compositionally biased region" description="Low complexity" evidence="1">
    <location>
        <begin position="111"/>
        <end position="126"/>
    </location>
</feature>
<gene>
    <name evidence="2" type="ORF">TELCIR_07758</name>
</gene>
<dbReference type="Proteomes" id="UP000230423">
    <property type="component" value="Unassembled WGS sequence"/>
</dbReference>